<feature type="transmembrane region" description="Helical" evidence="9">
    <location>
        <begin position="92"/>
        <end position="112"/>
    </location>
</feature>
<reference evidence="10 11" key="1">
    <citation type="submission" date="2020-03" db="EMBL/GenBank/DDBJ databases">
        <title>Whole genome shotgun sequence of Phytohabitans suffuscus NBRC 105367.</title>
        <authorList>
            <person name="Komaki H."/>
            <person name="Tamura T."/>
        </authorList>
    </citation>
    <scope>NUCLEOTIDE SEQUENCE [LARGE SCALE GENOMIC DNA]</scope>
    <source>
        <strain evidence="10 11">NBRC 105367</strain>
    </source>
</reference>
<reference evidence="10 11" key="2">
    <citation type="submission" date="2020-03" db="EMBL/GenBank/DDBJ databases">
        <authorList>
            <person name="Ichikawa N."/>
            <person name="Kimura A."/>
            <person name="Kitahashi Y."/>
            <person name="Uohara A."/>
        </authorList>
    </citation>
    <scope>NUCLEOTIDE SEQUENCE [LARGE SCALE GENOMIC DNA]</scope>
    <source>
        <strain evidence="10 11">NBRC 105367</strain>
    </source>
</reference>
<evidence type="ECO:0000256" key="4">
    <source>
        <dbReference type="ARBA" id="ARBA00022692"/>
    </source>
</evidence>
<dbReference type="PANTHER" id="PTHR11795">
    <property type="entry name" value="BRANCHED-CHAIN AMINO ACID TRANSPORT SYSTEM PERMEASE PROTEIN LIVH"/>
    <property type="match status" value="1"/>
</dbReference>
<protein>
    <submittedName>
        <fullName evidence="10">Branched-chain amino acid ABC transporter permease</fullName>
    </submittedName>
</protein>
<proteinExistence type="inferred from homology"/>
<keyword evidence="6 9" id="KW-1133">Transmembrane helix</keyword>
<evidence type="ECO:0000313" key="10">
    <source>
        <dbReference type="EMBL" id="BCB88619.1"/>
    </source>
</evidence>
<dbReference type="PANTHER" id="PTHR11795:SF450">
    <property type="entry name" value="ABC TRANSPORTER PERMEASE PROTEIN"/>
    <property type="match status" value="1"/>
</dbReference>
<dbReference type="GO" id="GO:0005886">
    <property type="term" value="C:plasma membrane"/>
    <property type="evidence" value="ECO:0007669"/>
    <property type="project" value="UniProtKB-SubCell"/>
</dbReference>
<evidence type="ECO:0000313" key="11">
    <source>
        <dbReference type="Proteomes" id="UP000503011"/>
    </source>
</evidence>
<evidence type="ECO:0000256" key="5">
    <source>
        <dbReference type="ARBA" id="ARBA00022970"/>
    </source>
</evidence>
<accession>A0A6F8YRD2</accession>
<dbReference type="Pfam" id="PF02653">
    <property type="entry name" value="BPD_transp_2"/>
    <property type="match status" value="1"/>
</dbReference>
<keyword evidence="4 9" id="KW-0812">Transmembrane</keyword>
<feature type="transmembrane region" description="Helical" evidence="9">
    <location>
        <begin position="33"/>
        <end position="53"/>
    </location>
</feature>
<feature type="transmembrane region" description="Helical" evidence="9">
    <location>
        <begin position="183"/>
        <end position="205"/>
    </location>
</feature>
<dbReference type="KEGG" id="psuu:Psuf_059320"/>
<evidence type="ECO:0000256" key="7">
    <source>
        <dbReference type="ARBA" id="ARBA00023136"/>
    </source>
</evidence>
<keyword evidence="7 9" id="KW-0472">Membrane</keyword>
<dbReference type="InterPro" id="IPR052157">
    <property type="entry name" value="BCAA_transport_permease"/>
</dbReference>
<keyword evidence="3" id="KW-1003">Cell membrane</keyword>
<comment type="subcellular location">
    <subcellularLocation>
        <location evidence="1">Cell membrane</location>
        <topology evidence="1">Multi-pass membrane protein</topology>
    </subcellularLocation>
</comment>
<evidence type="ECO:0000256" key="6">
    <source>
        <dbReference type="ARBA" id="ARBA00022989"/>
    </source>
</evidence>
<dbReference type="RefSeq" id="WP_173160134.1">
    <property type="nucleotide sequence ID" value="NZ_AP022871.1"/>
</dbReference>
<dbReference type="CDD" id="cd06582">
    <property type="entry name" value="TM_PBP1_LivH_like"/>
    <property type="match status" value="1"/>
</dbReference>
<organism evidence="10 11">
    <name type="scientific">Phytohabitans suffuscus</name>
    <dbReference type="NCBI Taxonomy" id="624315"/>
    <lineage>
        <taxon>Bacteria</taxon>
        <taxon>Bacillati</taxon>
        <taxon>Actinomycetota</taxon>
        <taxon>Actinomycetes</taxon>
        <taxon>Micromonosporales</taxon>
        <taxon>Micromonosporaceae</taxon>
    </lineage>
</organism>
<keyword evidence="2" id="KW-0813">Transport</keyword>
<evidence type="ECO:0000256" key="1">
    <source>
        <dbReference type="ARBA" id="ARBA00004651"/>
    </source>
</evidence>
<feature type="transmembrane region" description="Helical" evidence="9">
    <location>
        <begin position="132"/>
        <end position="154"/>
    </location>
</feature>
<evidence type="ECO:0000256" key="3">
    <source>
        <dbReference type="ARBA" id="ARBA00022475"/>
    </source>
</evidence>
<feature type="transmembrane region" description="Helical" evidence="9">
    <location>
        <begin position="59"/>
        <end position="80"/>
    </location>
</feature>
<dbReference type="InterPro" id="IPR001851">
    <property type="entry name" value="ABC_transp_permease"/>
</dbReference>
<feature type="transmembrane region" description="Helical" evidence="9">
    <location>
        <begin position="217"/>
        <end position="246"/>
    </location>
</feature>
<dbReference type="GO" id="GO:0006865">
    <property type="term" value="P:amino acid transport"/>
    <property type="evidence" value="ECO:0007669"/>
    <property type="project" value="UniProtKB-KW"/>
</dbReference>
<gene>
    <name evidence="10" type="ORF">Psuf_059320</name>
</gene>
<dbReference type="GO" id="GO:0022857">
    <property type="term" value="F:transmembrane transporter activity"/>
    <property type="evidence" value="ECO:0007669"/>
    <property type="project" value="InterPro"/>
</dbReference>
<evidence type="ECO:0000256" key="8">
    <source>
        <dbReference type="ARBA" id="ARBA00037998"/>
    </source>
</evidence>
<evidence type="ECO:0000256" key="9">
    <source>
        <dbReference type="SAM" id="Phobius"/>
    </source>
</evidence>
<dbReference type="Proteomes" id="UP000503011">
    <property type="component" value="Chromosome"/>
</dbReference>
<keyword evidence="5" id="KW-0029">Amino-acid transport</keyword>
<sequence length="287" mass="29328">MTIVWAGLAVGAVYAIVALTMNLPLAQSGVFNIAQGQILVLGLYLSYAGLVTFDLPWPVVIVGSALICGAFALVEDFVAIRPLVGDENHGTLVTTIGALTIIQGVILVVWGPDPIGLEFFGGTEPFSLLGGRLVPVDLVVIILAIVLGLTLQVVSSRTRWGLSGRAATEDADAAKVRGINVPLLRVGSLTLAGAIAGAAAVVIAAKLSIANEAGLHLMIYGFVALIIGGVGSFGGSLVAGLAVGLVDSLSARYLGSQYSSVLIFAILMTVLLVKPSGVFGRASARLV</sequence>
<keyword evidence="11" id="KW-1185">Reference proteome</keyword>
<evidence type="ECO:0000256" key="2">
    <source>
        <dbReference type="ARBA" id="ARBA00022448"/>
    </source>
</evidence>
<feature type="transmembrane region" description="Helical" evidence="9">
    <location>
        <begin position="258"/>
        <end position="279"/>
    </location>
</feature>
<dbReference type="EMBL" id="AP022871">
    <property type="protein sequence ID" value="BCB88619.1"/>
    <property type="molecule type" value="Genomic_DNA"/>
</dbReference>
<name>A0A6F8YRD2_9ACTN</name>
<dbReference type="AlphaFoldDB" id="A0A6F8YRD2"/>
<comment type="similarity">
    <text evidence="8">Belongs to the binding-protein-dependent transport system permease family. LivHM subfamily.</text>
</comment>
<feature type="transmembrane region" description="Helical" evidence="9">
    <location>
        <begin position="6"/>
        <end position="26"/>
    </location>
</feature>